<dbReference type="OrthoDB" id="3396763at2"/>
<dbReference type="RefSeq" id="WP_068470073.1">
    <property type="nucleotide sequence ID" value="NZ_BJNW01000003.1"/>
</dbReference>
<dbReference type="AlphaFoldDB" id="A0A4Y4D144"/>
<accession>A0A4Y4D144</accession>
<comment type="caution">
    <text evidence="1">The sequence shown here is derived from an EMBL/GenBank/DDBJ whole genome shotgun (WGS) entry which is preliminary data.</text>
</comment>
<proteinExistence type="predicted"/>
<evidence type="ECO:0000313" key="1">
    <source>
        <dbReference type="EMBL" id="GEC98316.1"/>
    </source>
</evidence>
<keyword evidence="2" id="KW-1185">Reference proteome</keyword>
<dbReference type="STRING" id="1272.GCA_900014985_01932"/>
<protein>
    <recommendedName>
        <fullName evidence="3">TIGR03089 family protein</fullName>
    </recommendedName>
</protein>
<dbReference type="SUPFAM" id="SSF56801">
    <property type="entry name" value="Acetyl-CoA synthetase-like"/>
    <property type="match status" value="1"/>
</dbReference>
<name>A0A4Y4D144_KOCVA</name>
<dbReference type="EMBL" id="BJNW01000003">
    <property type="protein sequence ID" value="GEC98316.1"/>
    <property type="molecule type" value="Genomic_DNA"/>
</dbReference>
<organism evidence="1 2">
    <name type="scientific">Kocuria varians</name>
    <name type="common">Micrococcus varians</name>
    <dbReference type="NCBI Taxonomy" id="1272"/>
    <lineage>
        <taxon>Bacteria</taxon>
        <taxon>Bacillati</taxon>
        <taxon>Actinomycetota</taxon>
        <taxon>Actinomycetes</taxon>
        <taxon>Micrococcales</taxon>
        <taxon>Micrococcaceae</taxon>
        <taxon>Kocuria</taxon>
    </lineage>
</organism>
<gene>
    <name evidence="1" type="ORF">KVA01_04710</name>
</gene>
<sequence length="238" mass="24569">MGRTPTDLAGALAAVSARPTPALVWRDGPERVELSGRVLVNWVEKSAGLLVDELDVTAGDVVRISPVPHWRLVVLTLAALRVGARVAFDPELDAESEAVVHAYLETAPEDPAAGATALVVAAPALAFACSQPLPGGAVDFCDEVRGMGDVYTGFEEPEADDAALPSGLTHGELVAAALESLPGEHAGETVFVPMPDGWDETQLLRVLGAAAQDGAVLMATDPGEITGDVLAQEHATAL</sequence>
<dbReference type="NCBIfam" id="TIGR03089">
    <property type="entry name" value="TIGR03089 family protein"/>
    <property type="match status" value="1"/>
</dbReference>
<dbReference type="InterPro" id="IPR017523">
    <property type="entry name" value="Rv3268"/>
</dbReference>
<dbReference type="Proteomes" id="UP000315730">
    <property type="component" value="Unassembled WGS sequence"/>
</dbReference>
<evidence type="ECO:0008006" key="3">
    <source>
        <dbReference type="Google" id="ProtNLM"/>
    </source>
</evidence>
<evidence type="ECO:0000313" key="2">
    <source>
        <dbReference type="Proteomes" id="UP000315730"/>
    </source>
</evidence>
<reference evidence="1 2" key="1">
    <citation type="submission" date="2019-06" db="EMBL/GenBank/DDBJ databases">
        <title>Whole genome shotgun sequence of Kocuria varians NBRC 15358.</title>
        <authorList>
            <person name="Hosoyama A."/>
            <person name="Uohara A."/>
            <person name="Ohji S."/>
            <person name="Ichikawa N."/>
        </authorList>
    </citation>
    <scope>NUCLEOTIDE SEQUENCE [LARGE SCALE GENOMIC DNA]</scope>
    <source>
        <strain evidence="1 2">NBRC 15358</strain>
    </source>
</reference>